<dbReference type="GO" id="GO:0004844">
    <property type="term" value="F:uracil DNA N-glycosylase activity"/>
    <property type="evidence" value="ECO:0007669"/>
    <property type="project" value="UniProtKB-UniRule"/>
</dbReference>
<comment type="catalytic activity">
    <reaction evidence="1 7 9">
        <text>Hydrolyzes single-stranded DNA or mismatched double-stranded DNA and polynucleotides, releasing free uracil.</text>
        <dbReference type="EC" id="3.2.2.27"/>
    </reaction>
</comment>
<evidence type="ECO:0000256" key="4">
    <source>
        <dbReference type="ARBA" id="ARBA00022763"/>
    </source>
</evidence>
<feature type="domain" description="Uracil-DNA glycosylase-like" evidence="11">
    <location>
        <begin position="107"/>
        <end position="268"/>
    </location>
</feature>
<dbReference type="GO" id="GO:0005634">
    <property type="term" value="C:nucleus"/>
    <property type="evidence" value="ECO:0007669"/>
    <property type="project" value="UniProtKB-SubCell"/>
</dbReference>
<reference evidence="13" key="1">
    <citation type="submission" date="2021-02" db="EMBL/GenBank/DDBJ databases">
        <authorList>
            <person name="Nowell W R."/>
        </authorList>
    </citation>
    <scope>NUCLEOTIDE SEQUENCE</scope>
</reference>
<keyword evidence="6 7" id="KW-0234">DNA repair</keyword>
<dbReference type="Gene3D" id="3.40.470.10">
    <property type="entry name" value="Uracil-DNA glycosylase-like domain"/>
    <property type="match status" value="1"/>
</dbReference>
<evidence type="ECO:0000256" key="1">
    <source>
        <dbReference type="ARBA" id="ARBA00001400"/>
    </source>
</evidence>
<comment type="subcellular location">
    <subcellularLocation>
        <location evidence="7">Mitochondrion</location>
    </subcellularLocation>
    <subcellularLocation>
        <location evidence="7">Nucleus</location>
    </subcellularLocation>
</comment>
<dbReference type="SMART" id="SM00987">
    <property type="entry name" value="UreE_C"/>
    <property type="match status" value="1"/>
</dbReference>
<proteinExistence type="inferred from homology"/>
<evidence type="ECO:0000256" key="10">
    <source>
        <dbReference type="SAM" id="MobiDB-lite"/>
    </source>
</evidence>
<evidence type="ECO:0000259" key="11">
    <source>
        <dbReference type="SMART" id="SM00986"/>
    </source>
</evidence>
<feature type="active site" description="Proton acceptor" evidence="7 8">
    <location>
        <position position="122"/>
    </location>
</feature>
<dbReference type="InterPro" id="IPR036895">
    <property type="entry name" value="Uracil-DNA_glycosylase-like_sf"/>
</dbReference>
<accession>A0A814GDP7</accession>
<sequence>MVGTRKRKLPSKEPDVQQSPKKTRTTKKTETNIQQSNQLSTEIAPTTSNTDTQQSLSTLIHEPSWSEHLQDLFNDDNFKNIEKFLNGQWSAGKVTYPPKHLIFEAFNKTPFDQVKVVLLGQDPYHDDGQAHGLAFSVPKTITILPPSLKNIYKELASDISSFKTPNHGCLEKWANSGVLLLNASLTVEPHLPNSHSRIGWIKFTDSVIKLLSDQRQGLVFLLWGGFAHAKEKLIDSKKHTVIKTAHPSPLSFNKFSNCKCFSLVNSALQKHGQQPIDWSL</sequence>
<comment type="similarity">
    <text evidence="2 7 9">Belongs to the uracil-DNA glycosylase (UDG) superfamily. UNG family.</text>
</comment>
<protein>
    <recommendedName>
        <fullName evidence="3 7">Uracil-DNA glycosylase</fullName>
        <shortName evidence="7">UDG</shortName>
        <ecNumber evidence="3 7">3.2.2.27</ecNumber>
    </recommendedName>
</protein>
<evidence type="ECO:0000313" key="14">
    <source>
        <dbReference type="Proteomes" id="UP000663828"/>
    </source>
</evidence>
<dbReference type="GO" id="GO:0005739">
    <property type="term" value="C:mitochondrion"/>
    <property type="evidence" value="ECO:0007669"/>
    <property type="project" value="UniProtKB-SubCell"/>
</dbReference>
<dbReference type="InterPro" id="IPR018085">
    <property type="entry name" value="Ura-DNA_Glyclase_AS"/>
</dbReference>
<dbReference type="InterPro" id="IPR005122">
    <property type="entry name" value="Uracil-DNA_glycosylase-like"/>
</dbReference>
<dbReference type="SUPFAM" id="SSF52141">
    <property type="entry name" value="Uracil-DNA glycosylase-like"/>
    <property type="match status" value="1"/>
</dbReference>
<comment type="caution">
    <text evidence="13">The sequence shown here is derived from an EMBL/GenBank/DDBJ whole genome shotgun (WGS) entry which is preliminary data.</text>
</comment>
<evidence type="ECO:0000313" key="12">
    <source>
        <dbReference type="EMBL" id="CAF0967682.1"/>
    </source>
</evidence>
<dbReference type="NCBIfam" id="NF003589">
    <property type="entry name" value="PRK05254.1-2"/>
    <property type="match status" value="1"/>
</dbReference>
<organism evidence="13 15">
    <name type="scientific">Adineta ricciae</name>
    <name type="common">Rotifer</name>
    <dbReference type="NCBI Taxonomy" id="249248"/>
    <lineage>
        <taxon>Eukaryota</taxon>
        <taxon>Metazoa</taxon>
        <taxon>Spiralia</taxon>
        <taxon>Gnathifera</taxon>
        <taxon>Rotifera</taxon>
        <taxon>Eurotatoria</taxon>
        <taxon>Bdelloidea</taxon>
        <taxon>Adinetida</taxon>
        <taxon>Adinetidae</taxon>
        <taxon>Adineta</taxon>
    </lineage>
</organism>
<evidence type="ECO:0000256" key="5">
    <source>
        <dbReference type="ARBA" id="ARBA00022801"/>
    </source>
</evidence>
<dbReference type="HAMAP" id="MF_00148">
    <property type="entry name" value="UDG"/>
    <property type="match status" value="1"/>
</dbReference>
<dbReference type="NCBIfam" id="NF003592">
    <property type="entry name" value="PRK05254.1-5"/>
    <property type="match status" value="1"/>
</dbReference>
<keyword evidence="5 7" id="KW-0378">Hydrolase</keyword>
<evidence type="ECO:0000256" key="2">
    <source>
        <dbReference type="ARBA" id="ARBA00008184"/>
    </source>
</evidence>
<comment type="function">
    <text evidence="7 9">Excises uracil residues from the DNA which can arise as a result of misincorporation of dUMP residues by DNA polymerase or due to deamination of cytosine.</text>
</comment>
<feature type="compositionally biased region" description="Polar residues" evidence="10">
    <location>
        <begin position="32"/>
        <end position="53"/>
    </location>
</feature>
<dbReference type="EMBL" id="CAJNOR010000632">
    <property type="protein sequence ID" value="CAF0967682.1"/>
    <property type="molecule type" value="Genomic_DNA"/>
</dbReference>
<dbReference type="PROSITE" id="PS00130">
    <property type="entry name" value="U_DNA_GLYCOSYLASE"/>
    <property type="match status" value="1"/>
</dbReference>
<gene>
    <name evidence="13" type="ORF">EDS130_LOCUS14571</name>
    <name evidence="12" type="ORF">XAT740_LOCUS11497</name>
</gene>
<dbReference type="NCBIfam" id="NF003591">
    <property type="entry name" value="PRK05254.1-4"/>
    <property type="match status" value="1"/>
</dbReference>
<evidence type="ECO:0000256" key="7">
    <source>
        <dbReference type="HAMAP-Rule" id="MF_03166"/>
    </source>
</evidence>
<evidence type="ECO:0000256" key="8">
    <source>
        <dbReference type="PROSITE-ProRule" id="PRU10072"/>
    </source>
</evidence>
<keyword evidence="14" id="KW-1185">Reference proteome</keyword>
<dbReference type="PANTHER" id="PTHR11264:SF7">
    <property type="entry name" value="URACIL-DNA GLYCOSYLASE"/>
    <property type="match status" value="1"/>
</dbReference>
<dbReference type="SMART" id="SM00986">
    <property type="entry name" value="UDG"/>
    <property type="match status" value="1"/>
</dbReference>
<dbReference type="EC" id="3.2.2.27" evidence="3 7"/>
<evidence type="ECO:0000313" key="13">
    <source>
        <dbReference type="EMBL" id="CAF0994574.1"/>
    </source>
</evidence>
<dbReference type="InterPro" id="IPR002043">
    <property type="entry name" value="UDG_fam1"/>
</dbReference>
<dbReference type="FunFam" id="3.40.470.10:FF:000001">
    <property type="entry name" value="Uracil-DNA glycosylase"/>
    <property type="match status" value="1"/>
</dbReference>
<feature type="region of interest" description="Disordered" evidence="10">
    <location>
        <begin position="1"/>
        <end position="53"/>
    </location>
</feature>
<dbReference type="EMBL" id="CAJNOJ010000059">
    <property type="protein sequence ID" value="CAF0994574.1"/>
    <property type="molecule type" value="Genomic_DNA"/>
</dbReference>
<dbReference type="Pfam" id="PF03167">
    <property type="entry name" value="UDG"/>
    <property type="match status" value="1"/>
</dbReference>
<dbReference type="GO" id="GO:0097510">
    <property type="term" value="P:base-excision repair, AP site formation via deaminated base removal"/>
    <property type="evidence" value="ECO:0007669"/>
    <property type="project" value="TreeGrafter"/>
</dbReference>
<dbReference type="CDD" id="cd10027">
    <property type="entry name" value="UDG-F1-like"/>
    <property type="match status" value="1"/>
</dbReference>
<evidence type="ECO:0000313" key="15">
    <source>
        <dbReference type="Proteomes" id="UP000663852"/>
    </source>
</evidence>
<dbReference type="NCBIfam" id="NF003588">
    <property type="entry name" value="PRK05254.1-1"/>
    <property type="match status" value="1"/>
</dbReference>
<name>A0A814GDP7_ADIRI</name>
<dbReference type="Proteomes" id="UP000663852">
    <property type="component" value="Unassembled WGS sequence"/>
</dbReference>
<dbReference type="OrthoDB" id="10031947at2759"/>
<evidence type="ECO:0000256" key="3">
    <source>
        <dbReference type="ARBA" id="ARBA00012030"/>
    </source>
</evidence>
<dbReference type="NCBIfam" id="TIGR00628">
    <property type="entry name" value="ung"/>
    <property type="match status" value="1"/>
</dbReference>
<dbReference type="PANTHER" id="PTHR11264">
    <property type="entry name" value="URACIL-DNA GLYCOSYLASE"/>
    <property type="match status" value="1"/>
</dbReference>
<keyword evidence="4 7" id="KW-0227">DNA damage</keyword>
<dbReference type="Proteomes" id="UP000663828">
    <property type="component" value="Unassembled WGS sequence"/>
</dbReference>
<dbReference type="AlphaFoldDB" id="A0A814GDP7"/>
<keyword evidence="7" id="KW-0539">Nucleus</keyword>
<evidence type="ECO:0000256" key="6">
    <source>
        <dbReference type="ARBA" id="ARBA00023204"/>
    </source>
</evidence>
<keyword evidence="7" id="KW-0496">Mitochondrion</keyword>
<evidence type="ECO:0000256" key="9">
    <source>
        <dbReference type="RuleBase" id="RU003780"/>
    </source>
</evidence>